<dbReference type="InterPro" id="IPR012854">
    <property type="entry name" value="Cu_amine_oxidase-like_N"/>
</dbReference>
<evidence type="ECO:0000313" key="3">
    <source>
        <dbReference type="EMBL" id="PZE20466.1"/>
    </source>
</evidence>
<sequence length="317" mass="35040">MAMQQSKPIDAYFVPLHYMVNEKEFAPTDGEAGLIYNGTTYVPLRFVSYILNKSVGWDGATYKVTVGEPKQEELAAVEDYKQKSEVKHGRREKIDAAWLQPTPIDVYFEKMIYQFGDVVKEPAADQQGFIYDDKLFVSMRFIAESLGLTIAWDPETYTVSITTGQPHESEQPTSGQPAAPAGTNTEQTTNTSAPNTAPVTGGSGGGGGGGGGKSRPSYQSLKNDADAQLESLRNKYAAQFLDLAAKYFAAPTTEEQDRLKNEGRKLLAESDRQFEATLSSFESRLKDNGYDTSIVAQYRQQYADEKQTQIDNLKNSQ</sequence>
<keyword evidence="4" id="KW-1185">Reference proteome</keyword>
<dbReference type="EMBL" id="NHRJ02000007">
    <property type="protein sequence ID" value="PZE20466.1"/>
    <property type="molecule type" value="Genomic_DNA"/>
</dbReference>
<name>A0A2W1NRT2_PAEXE</name>
<feature type="region of interest" description="Disordered" evidence="1">
    <location>
        <begin position="162"/>
        <end position="220"/>
    </location>
</feature>
<proteinExistence type="predicted"/>
<accession>A0A2W1NRT2</accession>
<dbReference type="AlphaFoldDB" id="A0A2W1NRT2"/>
<evidence type="ECO:0000256" key="1">
    <source>
        <dbReference type="SAM" id="MobiDB-lite"/>
    </source>
</evidence>
<comment type="caution">
    <text evidence="3">The sequence shown here is derived from an EMBL/GenBank/DDBJ whole genome shotgun (WGS) entry which is preliminary data.</text>
</comment>
<feature type="compositionally biased region" description="Polar residues" evidence="1">
    <location>
        <begin position="162"/>
        <end position="198"/>
    </location>
</feature>
<feature type="compositionally biased region" description="Gly residues" evidence="1">
    <location>
        <begin position="201"/>
        <end position="213"/>
    </location>
</feature>
<protein>
    <submittedName>
        <fullName evidence="3">Copper amine oxidase N-terminal domain-containing protein</fullName>
    </submittedName>
</protein>
<dbReference type="Pfam" id="PF07833">
    <property type="entry name" value="Cu_amine_oxidN1"/>
    <property type="match status" value="2"/>
</dbReference>
<feature type="domain" description="Copper amine oxidase-like N-terminal" evidence="2">
    <location>
        <begin position="20"/>
        <end position="65"/>
    </location>
</feature>
<dbReference type="Proteomes" id="UP000214746">
    <property type="component" value="Unassembled WGS sequence"/>
</dbReference>
<dbReference type="OrthoDB" id="574706at2"/>
<dbReference type="InterPro" id="IPR036582">
    <property type="entry name" value="Mao_N_sf"/>
</dbReference>
<evidence type="ECO:0000259" key="2">
    <source>
        <dbReference type="Pfam" id="PF07833"/>
    </source>
</evidence>
<evidence type="ECO:0000313" key="4">
    <source>
        <dbReference type="Proteomes" id="UP000214746"/>
    </source>
</evidence>
<feature type="domain" description="Copper amine oxidase-like N-terminal" evidence="2">
    <location>
        <begin position="123"/>
        <end position="165"/>
    </location>
</feature>
<organism evidence="3 4">
    <name type="scientific">Paenibacillus xerothermodurans</name>
    <dbReference type="NCBI Taxonomy" id="1977292"/>
    <lineage>
        <taxon>Bacteria</taxon>
        <taxon>Bacillati</taxon>
        <taxon>Bacillota</taxon>
        <taxon>Bacilli</taxon>
        <taxon>Bacillales</taxon>
        <taxon>Paenibacillaceae</taxon>
        <taxon>Paenibacillus</taxon>
    </lineage>
</organism>
<dbReference type="SUPFAM" id="SSF55383">
    <property type="entry name" value="Copper amine oxidase, domain N"/>
    <property type="match status" value="2"/>
</dbReference>
<gene>
    <name evidence="3" type="ORF">CBW46_013620</name>
</gene>
<reference evidence="3" key="1">
    <citation type="submission" date="2018-06" db="EMBL/GenBank/DDBJ databases">
        <title>Paenibacillus xerothermodurans sp. nov. an extremely dry heat resistant spore forming bacterium isolated from the soil of Cape Canaveral, Florida.</title>
        <authorList>
            <person name="Seuylemezian A."/>
            <person name="Kaur N."/>
            <person name="Patil P."/>
            <person name="Patil P."/>
            <person name="Mayilraj S."/>
            <person name="Vaishampayan P."/>
        </authorList>
    </citation>
    <scope>NUCLEOTIDE SEQUENCE [LARGE SCALE GENOMIC DNA]</scope>
    <source>
        <strain evidence="3">ATCC 27380</strain>
    </source>
</reference>